<protein>
    <submittedName>
        <fullName evidence="6">Transcriptional regulator, GntR family</fullName>
    </submittedName>
</protein>
<accession>E6VQ76</accession>
<evidence type="ECO:0000313" key="7">
    <source>
        <dbReference type="Proteomes" id="UP000001402"/>
    </source>
</evidence>
<dbReference type="EMBL" id="CP002418">
    <property type="protein sequence ID" value="ADU44866.1"/>
    <property type="molecule type" value="Genomic_DNA"/>
</dbReference>
<dbReference type="InterPro" id="IPR036390">
    <property type="entry name" value="WH_DNA-bd_sf"/>
</dbReference>
<dbReference type="STRING" id="652103.Rpdx1_3294"/>
<dbReference type="GO" id="GO:0003677">
    <property type="term" value="F:DNA binding"/>
    <property type="evidence" value="ECO:0007669"/>
    <property type="project" value="UniProtKB-KW"/>
</dbReference>
<dbReference type="PANTHER" id="PTHR43537">
    <property type="entry name" value="TRANSCRIPTIONAL REGULATOR, GNTR FAMILY"/>
    <property type="match status" value="1"/>
</dbReference>
<dbReference type="SMART" id="SM00345">
    <property type="entry name" value="HTH_GNTR"/>
    <property type="match status" value="1"/>
</dbReference>
<dbReference type="PROSITE" id="PS50949">
    <property type="entry name" value="HTH_GNTR"/>
    <property type="match status" value="1"/>
</dbReference>
<organism evidence="6 7">
    <name type="scientific">Rhodopseudomonas palustris (strain DX-1)</name>
    <dbReference type="NCBI Taxonomy" id="652103"/>
    <lineage>
        <taxon>Bacteria</taxon>
        <taxon>Pseudomonadati</taxon>
        <taxon>Pseudomonadota</taxon>
        <taxon>Alphaproteobacteria</taxon>
        <taxon>Hyphomicrobiales</taxon>
        <taxon>Nitrobacteraceae</taxon>
        <taxon>Rhodopseudomonas</taxon>
    </lineage>
</organism>
<keyword evidence="2" id="KW-0238">DNA-binding</keyword>
<dbReference type="InterPro" id="IPR008920">
    <property type="entry name" value="TF_FadR/GntR_C"/>
</dbReference>
<evidence type="ECO:0000256" key="2">
    <source>
        <dbReference type="ARBA" id="ARBA00023125"/>
    </source>
</evidence>
<evidence type="ECO:0000256" key="1">
    <source>
        <dbReference type="ARBA" id="ARBA00023015"/>
    </source>
</evidence>
<evidence type="ECO:0000256" key="3">
    <source>
        <dbReference type="ARBA" id="ARBA00023163"/>
    </source>
</evidence>
<dbReference type="AlphaFoldDB" id="E6VQ76"/>
<dbReference type="PANTHER" id="PTHR43537:SF39">
    <property type="entry name" value="HTH-TYPE TRANSCRIPTIONAL REGULATOR MCBR"/>
    <property type="match status" value="1"/>
</dbReference>
<dbReference type="Gene3D" id="1.10.10.10">
    <property type="entry name" value="Winged helix-like DNA-binding domain superfamily/Winged helix DNA-binding domain"/>
    <property type="match status" value="1"/>
</dbReference>
<evidence type="ECO:0000256" key="4">
    <source>
        <dbReference type="SAM" id="MobiDB-lite"/>
    </source>
</evidence>
<dbReference type="Pfam" id="PF00392">
    <property type="entry name" value="GntR"/>
    <property type="match status" value="1"/>
</dbReference>
<dbReference type="Pfam" id="PF07729">
    <property type="entry name" value="FCD"/>
    <property type="match status" value="1"/>
</dbReference>
<name>E6VQ76_RHOPX</name>
<dbReference type="eggNOG" id="COG1802">
    <property type="taxonomic scope" value="Bacteria"/>
</dbReference>
<dbReference type="SMART" id="SM00895">
    <property type="entry name" value="FCD"/>
    <property type="match status" value="1"/>
</dbReference>
<keyword evidence="1" id="KW-0805">Transcription regulation</keyword>
<keyword evidence="3" id="KW-0804">Transcription</keyword>
<proteinExistence type="predicted"/>
<evidence type="ECO:0000313" key="6">
    <source>
        <dbReference type="EMBL" id="ADU44866.1"/>
    </source>
</evidence>
<dbReference type="HOGENOM" id="CLU_017584_5_4_5"/>
<feature type="region of interest" description="Disordered" evidence="4">
    <location>
        <begin position="1"/>
        <end position="22"/>
    </location>
</feature>
<dbReference type="KEGG" id="rpx:Rpdx1_3294"/>
<reference evidence="6" key="1">
    <citation type="submission" date="2010-12" db="EMBL/GenBank/DDBJ databases">
        <title>Complete sequence of Rhodopseudomonas palustris DX-1.</title>
        <authorList>
            <consortium name="US DOE Joint Genome Institute"/>
            <person name="Lucas S."/>
            <person name="Copeland A."/>
            <person name="Lapidus A."/>
            <person name="Cheng J.-F."/>
            <person name="Goodwin L."/>
            <person name="Pitluck S."/>
            <person name="Misra M."/>
            <person name="Chertkov O."/>
            <person name="Detter J.C."/>
            <person name="Han C."/>
            <person name="Tapia R."/>
            <person name="Land M."/>
            <person name="Hauser L."/>
            <person name="Kyrpides N."/>
            <person name="Ivanova N."/>
            <person name="Ovchinnikova G."/>
            <person name="Logan B."/>
            <person name="Oda Y."/>
            <person name="Harwood C."/>
            <person name="Woyke T."/>
        </authorList>
    </citation>
    <scope>NUCLEOTIDE SEQUENCE [LARGE SCALE GENOMIC DNA]</scope>
    <source>
        <strain evidence="6">DX-1</strain>
    </source>
</reference>
<gene>
    <name evidence="6" type="ordered locus">Rpdx1_3294</name>
</gene>
<dbReference type="InterPro" id="IPR000524">
    <property type="entry name" value="Tscrpt_reg_HTH_GntR"/>
</dbReference>
<dbReference type="SUPFAM" id="SSF48008">
    <property type="entry name" value="GntR ligand-binding domain-like"/>
    <property type="match status" value="1"/>
</dbReference>
<feature type="domain" description="HTH gntR-type" evidence="5">
    <location>
        <begin position="28"/>
        <end position="94"/>
    </location>
</feature>
<sequence length="238" mass="26188">MSTGMLNDRSGSEATPTSGSFDTQIIKESVSQQAYVAIRNSLMRSRLKPGQKLVVRQVADELGISVTPVRESLLRLVSEHALALDERGTVIVPRLTLDRCLEIRDLRMMLEGEGAARAAAHVTDAEIDELAAIHARYVSTESVSNFATALAENENFHFAVSRLARSPALFRIVENLWMQFGPTLSYLYDDAARPFHGQKHGHVLVIEALRARDPEKARIAMAQDILVGGKALVDKLQG</sequence>
<dbReference type="Gene3D" id="1.20.120.530">
    <property type="entry name" value="GntR ligand-binding domain-like"/>
    <property type="match status" value="1"/>
</dbReference>
<dbReference type="InterPro" id="IPR036388">
    <property type="entry name" value="WH-like_DNA-bd_sf"/>
</dbReference>
<dbReference type="Proteomes" id="UP000001402">
    <property type="component" value="Chromosome"/>
</dbReference>
<dbReference type="InterPro" id="IPR011711">
    <property type="entry name" value="GntR_C"/>
</dbReference>
<dbReference type="SUPFAM" id="SSF46785">
    <property type="entry name" value="Winged helix' DNA-binding domain"/>
    <property type="match status" value="1"/>
</dbReference>
<dbReference type="GO" id="GO:0003700">
    <property type="term" value="F:DNA-binding transcription factor activity"/>
    <property type="evidence" value="ECO:0007669"/>
    <property type="project" value="InterPro"/>
</dbReference>
<evidence type="ECO:0000259" key="5">
    <source>
        <dbReference type="PROSITE" id="PS50949"/>
    </source>
</evidence>
<feature type="compositionally biased region" description="Polar residues" evidence="4">
    <location>
        <begin position="12"/>
        <end position="22"/>
    </location>
</feature>